<evidence type="ECO:0008006" key="3">
    <source>
        <dbReference type="Google" id="ProtNLM"/>
    </source>
</evidence>
<accession>A0A1H6TKK3</accession>
<reference evidence="2" key="1">
    <citation type="submission" date="2016-10" db="EMBL/GenBank/DDBJ databases">
        <authorList>
            <person name="Varghese N."/>
            <person name="Submissions S."/>
        </authorList>
    </citation>
    <scope>NUCLEOTIDE SEQUENCE [LARGE SCALE GENOMIC DNA]</scope>
    <source>
        <strain evidence="2">DSM 25751</strain>
    </source>
</reference>
<dbReference type="RefSeq" id="WP_091634875.1">
    <property type="nucleotide sequence ID" value="NZ_FNYW01000021.1"/>
</dbReference>
<proteinExistence type="predicted"/>
<evidence type="ECO:0000313" key="1">
    <source>
        <dbReference type="EMBL" id="SEI79846.1"/>
    </source>
</evidence>
<sequence length="289" mass="34045">MDYDESYKRDVFDRFNLYVNDSQKEDATLFLKSHPPAYTYVLNLAPDTMLDHIDLAIEQKYLLLDHETFYIYDLSKEKSTPYNSLVFQLTGAPLKSLETTTKIMTRYFKYVNVDYRWVRQFGLALKIKSCCPFVLGSYYFTPDRGVVKRSGNWIAFHHVLDMHPHPEGTLFNFSNRHQLITKQSLKHMTHLAHQTRLMAESQNKIAREWLNLQEKQKGTYSTDNIIDRLSTSSVFTMETPPLSSWMMTIIYYQSIGLIRQTLDEGDPLIDDIKRRHKKYLLDDDLLDID</sequence>
<protein>
    <recommendedName>
        <fullName evidence="3">ComK protein</fullName>
    </recommendedName>
</protein>
<dbReference type="Proteomes" id="UP000198564">
    <property type="component" value="Unassembled WGS sequence"/>
</dbReference>
<organism evidence="1 2">
    <name type="scientific">Alkalibacterium gilvum</name>
    <dbReference type="NCBI Taxonomy" id="1130080"/>
    <lineage>
        <taxon>Bacteria</taxon>
        <taxon>Bacillati</taxon>
        <taxon>Bacillota</taxon>
        <taxon>Bacilli</taxon>
        <taxon>Lactobacillales</taxon>
        <taxon>Carnobacteriaceae</taxon>
        <taxon>Alkalibacterium</taxon>
    </lineage>
</organism>
<dbReference type="OrthoDB" id="2155584at2"/>
<evidence type="ECO:0000313" key="2">
    <source>
        <dbReference type="Proteomes" id="UP000198564"/>
    </source>
</evidence>
<dbReference type="AlphaFoldDB" id="A0A1H6TKK3"/>
<gene>
    <name evidence="1" type="ORF">SAMN04488113_1218</name>
</gene>
<name>A0A1H6TKK3_9LACT</name>
<keyword evidence="2" id="KW-1185">Reference proteome</keyword>
<dbReference type="EMBL" id="FNYW01000021">
    <property type="protein sequence ID" value="SEI79846.1"/>
    <property type="molecule type" value="Genomic_DNA"/>
</dbReference>